<dbReference type="PANTHER" id="PTHR44942">
    <property type="entry name" value="METHYLTRANSF_11 DOMAIN-CONTAINING PROTEIN"/>
    <property type="match status" value="1"/>
</dbReference>
<dbReference type="PANTHER" id="PTHR44942:SF4">
    <property type="entry name" value="METHYLTRANSFERASE TYPE 11 DOMAIN-CONTAINING PROTEIN"/>
    <property type="match status" value="1"/>
</dbReference>
<sequence>MTTVPFTPRRFRTTAAYYSRFRVPYPDALIERVATRTGLRPGDRLLDLGCGPCQIGIAFARLAGADVIGLDPEPEMLEAARENAAAAGVRAELVLGSSYDLSPAFAPLKMTAMGRSFHWMDRAATLQMLETLTEPGGTVVLFGDRHICASPAWREAMESVSERLSPEVMRAEQQFLRGQDFRKHEEFLLRSAFRKLECIGIVAERVIDADEIVGRAFSMSVTSPQALGDRTMEFEQALRSELAALAPDGKFTEIVESNALIAFRD</sequence>
<accession>J0CE12</accession>
<evidence type="ECO:0000259" key="3">
    <source>
        <dbReference type="Pfam" id="PF13649"/>
    </source>
</evidence>
<evidence type="ECO:0000256" key="1">
    <source>
        <dbReference type="ARBA" id="ARBA00022603"/>
    </source>
</evidence>
<evidence type="ECO:0000256" key="2">
    <source>
        <dbReference type="ARBA" id="ARBA00022679"/>
    </source>
</evidence>
<keyword evidence="2" id="KW-0808">Transferase</keyword>
<dbReference type="EMBL" id="JH719395">
    <property type="protein sequence ID" value="EJC81482.1"/>
    <property type="molecule type" value="Genomic_DNA"/>
</dbReference>
<evidence type="ECO:0000313" key="4">
    <source>
        <dbReference type="EMBL" id="EJC81482.1"/>
    </source>
</evidence>
<dbReference type="Proteomes" id="UP000005732">
    <property type="component" value="Unassembled WGS sequence"/>
</dbReference>
<dbReference type="AlphaFoldDB" id="J0CE12"/>
<organism evidence="4 5">
    <name type="scientific">Rhizobium leguminosarum bv. trifolii WSM2297</name>
    <dbReference type="NCBI Taxonomy" id="754762"/>
    <lineage>
        <taxon>Bacteria</taxon>
        <taxon>Pseudomonadati</taxon>
        <taxon>Pseudomonadota</taxon>
        <taxon>Alphaproteobacteria</taxon>
        <taxon>Hyphomicrobiales</taxon>
        <taxon>Rhizobiaceae</taxon>
        <taxon>Rhizobium/Agrobacterium group</taxon>
        <taxon>Rhizobium</taxon>
    </lineage>
</organism>
<dbReference type="OrthoDB" id="5642573at2"/>
<gene>
    <name evidence="4" type="ORF">Rleg4DRAFT_3165</name>
</gene>
<dbReference type="InterPro" id="IPR041698">
    <property type="entry name" value="Methyltransf_25"/>
</dbReference>
<reference evidence="4 5" key="1">
    <citation type="submission" date="2012-02" db="EMBL/GenBank/DDBJ databases">
        <title>Improved High-Quality Draft Sequence of Rhizobium leguminosarum bv. trifolii WSM2297.</title>
        <authorList>
            <consortium name="US DOE Joint Genome Institute"/>
            <person name="Lucas S."/>
            <person name="Han J."/>
            <person name="Lapidus A."/>
            <person name="Cheng J.-F."/>
            <person name="Goodwin L."/>
            <person name="Pitluck S."/>
            <person name="Peters L."/>
            <person name="Ovchinnikova G."/>
            <person name="Zhang X."/>
            <person name="Detter J.C."/>
            <person name="Han C."/>
            <person name="Tapia R."/>
            <person name="Land M."/>
            <person name="Hauser L."/>
            <person name="Kyrpides N."/>
            <person name="Ivanova N."/>
            <person name="Pagani I."/>
            <person name="Brau L."/>
            <person name="Yates R."/>
            <person name="O'Hara G."/>
            <person name="Rui T."/>
            <person name="Howieson J."/>
            <person name="Reeve W."/>
            <person name="Woyke T."/>
        </authorList>
    </citation>
    <scope>NUCLEOTIDE SEQUENCE [LARGE SCALE GENOMIC DNA]</scope>
    <source>
        <strain evidence="4 5">WSM2297</strain>
    </source>
</reference>
<dbReference type="GO" id="GO:0008168">
    <property type="term" value="F:methyltransferase activity"/>
    <property type="evidence" value="ECO:0007669"/>
    <property type="project" value="UniProtKB-KW"/>
</dbReference>
<dbReference type="InterPro" id="IPR029063">
    <property type="entry name" value="SAM-dependent_MTases_sf"/>
</dbReference>
<proteinExistence type="predicted"/>
<dbReference type="InterPro" id="IPR051052">
    <property type="entry name" value="Diverse_substrate_MTase"/>
</dbReference>
<dbReference type="CDD" id="cd02440">
    <property type="entry name" value="AdoMet_MTases"/>
    <property type="match status" value="1"/>
</dbReference>
<dbReference type="Gene3D" id="3.40.50.150">
    <property type="entry name" value="Vaccinia Virus protein VP39"/>
    <property type="match status" value="1"/>
</dbReference>
<keyword evidence="1 4" id="KW-0489">Methyltransferase</keyword>
<dbReference type="Pfam" id="PF13649">
    <property type="entry name" value="Methyltransf_25"/>
    <property type="match status" value="1"/>
</dbReference>
<protein>
    <submittedName>
        <fullName evidence="4">Methylase involved in ubiquinone/menaquinone biosynthesis</fullName>
    </submittedName>
</protein>
<dbReference type="SUPFAM" id="SSF53335">
    <property type="entry name" value="S-adenosyl-L-methionine-dependent methyltransferases"/>
    <property type="match status" value="1"/>
</dbReference>
<keyword evidence="4" id="KW-0830">Ubiquinone</keyword>
<dbReference type="HOGENOM" id="CLU_080966_0_0_5"/>
<dbReference type="GO" id="GO:0032259">
    <property type="term" value="P:methylation"/>
    <property type="evidence" value="ECO:0007669"/>
    <property type="project" value="UniProtKB-KW"/>
</dbReference>
<feature type="domain" description="Methyltransferase" evidence="3">
    <location>
        <begin position="46"/>
        <end position="137"/>
    </location>
</feature>
<evidence type="ECO:0000313" key="5">
    <source>
        <dbReference type="Proteomes" id="UP000005732"/>
    </source>
</evidence>
<dbReference type="RefSeq" id="WP_003582579.1">
    <property type="nucleotide sequence ID" value="NZ_JH719395.1"/>
</dbReference>
<name>J0CE12_RHILT</name>